<dbReference type="STRING" id="765257.A0A0C9ZZM7"/>
<organism evidence="2 3">
    <name type="scientific">Pisolithus microcarpus 441</name>
    <dbReference type="NCBI Taxonomy" id="765257"/>
    <lineage>
        <taxon>Eukaryota</taxon>
        <taxon>Fungi</taxon>
        <taxon>Dikarya</taxon>
        <taxon>Basidiomycota</taxon>
        <taxon>Agaricomycotina</taxon>
        <taxon>Agaricomycetes</taxon>
        <taxon>Agaricomycetidae</taxon>
        <taxon>Boletales</taxon>
        <taxon>Sclerodermatineae</taxon>
        <taxon>Pisolithaceae</taxon>
        <taxon>Pisolithus</taxon>
    </lineage>
</organism>
<feature type="region of interest" description="Disordered" evidence="1">
    <location>
        <begin position="34"/>
        <end position="57"/>
    </location>
</feature>
<reference evidence="3" key="2">
    <citation type="submission" date="2015-01" db="EMBL/GenBank/DDBJ databases">
        <title>Evolutionary Origins and Diversification of the Mycorrhizal Mutualists.</title>
        <authorList>
            <consortium name="DOE Joint Genome Institute"/>
            <consortium name="Mycorrhizal Genomics Consortium"/>
            <person name="Kohler A."/>
            <person name="Kuo A."/>
            <person name="Nagy L.G."/>
            <person name="Floudas D."/>
            <person name="Copeland A."/>
            <person name="Barry K.W."/>
            <person name="Cichocki N."/>
            <person name="Veneault-Fourrey C."/>
            <person name="LaButti K."/>
            <person name="Lindquist E.A."/>
            <person name="Lipzen A."/>
            <person name="Lundell T."/>
            <person name="Morin E."/>
            <person name="Murat C."/>
            <person name="Riley R."/>
            <person name="Ohm R."/>
            <person name="Sun H."/>
            <person name="Tunlid A."/>
            <person name="Henrissat B."/>
            <person name="Grigoriev I.V."/>
            <person name="Hibbett D.S."/>
            <person name="Martin F."/>
        </authorList>
    </citation>
    <scope>NUCLEOTIDE SEQUENCE [LARGE SCALE GENOMIC DNA]</scope>
    <source>
        <strain evidence="3">441</strain>
    </source>
</reference>
<evidence type="ECO:0000313" key="3">
    <source>
        <dbReference type="Proteomes" id="UP000054018"/>
    </source>
</evidence>
<name>A0A0C9ZZM7_9AGAM</name>
<accession>A0A0C9ZZM7</accession>
<evidence type="ECO:0000313" key="2">
    <source>
        <dbReference type="EMBL" id="KIK25248.1"/>
    </source>
</evidence>
<protein>
    <submittedName>
        <fullName evidence="2">Uncharacterized protein</fullName>
    </submittedName>
</protein>
<dbReference type="Proteomes" id="UP000054018">
    <property type="component" value="Unassembled WGS sequence"/>
</dbReference>
<sequence length="57" mass="6242">MTSKSIGCSAVYDIPFPSDSSALARYRWEHVDFHGSGEPSDEGTVVKRINGDGAKRR</sequence>
<keyword evidence="3" id="KW-1185">Reference proteome</keyword>
<reference evidence="2 3" key="1">
    <citation type="submission" date="2014-04" db="EMBL/GenBank/DDBJ databases">
        <authorList>
            <consortium name="DOE Joint Genome Institute"/>
            <person name="Kuo A."/>
            <person name="Kohler A."/>
            <person name="Costa M.D."/>
            <person name="Nagy L.G."/>
            <person name="Floudas D."/>
            <person name="Copeland A."/>
            <person name="Barry K.W."/>
            <person name="Cichocki N."/>
            <person name="Veneault-Fourrey C."/>
            <person name="LaButti K."/>
            <person name="Lindquist E.A."/>
            <person name="Lipzen A."/>
            <person name="Lundell T."/>
            <person name="Morin E."/>
            <person name="Murat C."/>
            <person name="Sun H."/>
            <person name="Tunlid A."/>
            <person name="Henrissat B."/>
            <person name="Grigoriev I.V."/>
            <person name="Hibbett D.S."/>
            <person name="Martin F."/>
            <person name="Nordberg H.P."/>
            <person name="Cantor M.N."/>
            <person name="Hua S.X."/>
        </authorList>
    </citation>
    <scope>NUCLEOTIDE SEQUENCE [LARGE SCALE GENOMIC DNA]</scope>
    <source>
        <strain evidence="2 3">441</strain>
    </source>
</reference>
<dbReference type="EMBL" id="KN833710">
    <property type="protein sequence ID" value="KIK25248.1"/>
    <property type="molecule type" value="Genomic_DNA"/>
</dbReference>
<gene>
    <name evidence="2" type="ORF">PISMIDRAFT_677516</name>
</gene>
<evidence type="ECO:0000256" key="1">
    <source>
        <dbReference type="SAM" id="MobiDB-lite"/>
    </source>
</evidence>
<dbReference type="AlphaFoldDB" id="A0A0C9ZZM7"/>
<proteinExistence type="predicted"/>
<dbReference type="HOGENOM" id="CLU_2997328_0_0_1"/>
<dbReference type="OrthoDB" id="4045395at2759"/>